<comment type="similarity">
    <text evidence="1">Belongs to the DNA mismatch repair MutS family.</text>
</comment>
<evidence type="ECO:0000313" key="7">
    <source>
        <dbReference type="EMBL" id="KAK7511401.1"/>
    </source>
</evidence>
<dbReference type="EMBL" id="JBBPHU010000012">
    <property type="protein sequence ID" value="KAK7511401.1"/>
    <property type="molecule type" value="Genomic_DNA"/>
</dbReference>
<dbReference type="SUPFAM" id="SSF52540">
    <property type="entry name" value="P-loop containing nucleoside triphosphate hydrolases"/>
    <property type="match status" value="1"/>
</dbReference>
<dbReference type="Gene3D" id="1.10.1420.10">
    <property type="match status" value="1"/>
</dbReference>
<dbReference type="SMART" id="SM00534">
    <property type="entry name" value="MUTSac"/>
    <property type="match status" value="1"/>
</dbReference>
<reference evidence="7 8" key="1">
    <citation type="submission" date="2024-04" db="EMBL/GenBank/DDBJ databases">
        <title>Phyllosticta paracitricarpa is synonymous to the EU quarantine fungus P. citricarpa based on phylogenomic analyses.</title>
        <authorList>
            <consortium name="Lawrence Berkeley National Laboratory"/>
            <person name="Van Ingen-Buijs V.A."/>
            <person name="Van Westerhoven A.C."/>
            <person name="Haridas S."/>
            <person name="Skiadas P."/>
            <person name="Martin F."/>
            <person name="Groenewald J.Z."/>
            <person name="Crous P.W."/>
            <person name="Seidl M.F."/>
        </authorList>
    </citation>
    <scope>NUCLEOTIDE SEQUENCE [LARGE SCALE GENOMIC DNA]</scope>
    <source>
        <strain evidence="7 8">CBS 123371</strain>
    </source>
</reference>
<accession>A0ABR1KB13</accession>
<keyword evidence="4" id="KW-0238">DNA-binding</keyword>
<keyword evidence="3" id="KW-0067">ATP-binding</keyword>
<comment type="caution">
    <text evidence="7">The sequence shown here is derived from an EMBL/GenBank/DDBJ whole genome shotgun (WGS) entry which is preliminary data.</text>
</comment>
<evidence type="ECO:0000256" key="5">
    <source>
        <dbReference type="SAM" id="MobiDB-lite"/>
    </source>
</evidence>
<dbReference type="InterPro" id="IPR007696">
    <property type="entry name" value="DNA_mismatch_repair_MutS_core"/>
</dbReference>
<dbReference type="Gene3D" id="3.40.50.300">
    <property type="entry name" value="P-loop containing nucleotide triphosphate hydrolases"/>
    <property type="match status" value="1"/>
</dbReference>
<organism evidence="7 8">
    <name type="scientific">Phyllosticta citriasiana</name>
    <dbReference type="NCBI Taxonomy" id="595635"/>
    <lineage>
        <taxon>Eukaryota</taxon>
        <taxon>Fungi</taxon>
        <taxon>Dikarya</taxon>
        <taxon>Ascomycota</taxon>
        <taxon>Pezizomycotina</taxon>
        <taxon>Dothideomycetes</taxon>
        <taxon>Dothideomycetes incertae sedis</taxon>
        <taxon>Botryosphaeriales</taxon>
        <taxon>Phyllostictaceae</taxon>
        <taxon>Phyllosticta</taxon>
    </lineage>
</organism>
<dbReference type="Proteomes" id="UP001363622">
    <property type="component" value="Unassembled WGS sequence"/>
</dbReference>
<evidence type="ECO:0000256" key="4">
    <source>
        <dbReference type="ARBA" id="ARBA00023125"/>
    </source>
</evidence>
<sequence length="996" mass="109142">MPPKRAFKRRRTNPSAPSTSSHYSSRETQTSARPRISSSAVSTSSLPRAPSGPLQAPGRAVQWRSSQVPPSITSSDARVAPANIEASDDEAESDMLSEIVMAVDVREKCTIGCAYYVAREENLYFMEDARLGGVDIVDALKLYVEPTVVLVSTRVDDAVLDQLDPERRRGSSVDGSNDPFALPFMLDIRPASEFAYEGAKNKLVNLNIGSERGPQVTFTVPGDIQTAEIVNDTDIARQQNLLQLEGWVDIDCKVTVGCAGAVLAYLQRRRAAAFLPGNPTGNALFRVSRIVMFTLEGHMFMNMNTLLSLQIVQSESHPHSHNQGPTKASSGSKEGLSVYGLFHHLARTPQGKTLLRQYFLRPSTDLNVIHQRLFSISVFMRPDNGPVMDNLTNMLKKVRNMRVVMVNLRKGVNTGSGKKTGITSGIWSTIRLFAYHALKIMDAFKEMNGAEMLPICRKIFDRYDGYDLGQVGKKISEVIDFDQSAEQHRTVVLPGVDERLDNMKNTYDGMEHLLSQVAISIANEVPAVLGANINVIFFPQIGFLTTVPIDPVSGTSVYDGSVEEPWEPMFTSEQIAYFKNNKMREMDEHFGDVHGMICDREIEITHELAQEILEYEGLLATASDICAELDVLLALAKGAQMHKLTKPMVTEKNVVKIEGGRHLLQELTVPSYVANSTNLAGFVEPELEEHGSSASVSDLSTPDGRSIDESEGPNMLIMTGPNYSGKSVYMKQVALIVYMAHIGSFVPAEYAQIGLTDKILTRIATRESVSRIQSAFMIDLQQISVALSLATPRSLLIIDEFGKGTESSDGAGLMAGVLVHLLDRGPRSCPKVLAATHFHDIFEGGFLAPSPQLQFAHMQVRVDEEASTVEDQITYLYNLCPGRSTQSFGSACAENNGISKEVVQRAEELVLLAMKGEDLVAAFAVMPEGEAEELQEAERVARAFLAVDFDNNDDSACGDGRSARSVLDEVLIMKQTGTMSSRDLETASSRFSGSLS</sequence>
<dbReference type="SMART" id="SM00533">
    <property type="entry name" value="MUTSd"/>
    <property type="match status" value="1"/>
</dbReference>
<keyword evidence="2" id="KW-0547">Nucleotide-binding</keyword>
<evidence type="ECO:0000259" key="6">
    <source>
        <dbReference type="PROSITE" id="PS00486"/>
    </source>
</evidence>
<dbReference type="InterPro" id="IPR027417">
    <property type="entry name" value="P-loop_NTPase"/>
</dbReference>
<dbReference type="CDD" id="cd03281">
    <property type="entry name" value="ABC_MSH5_euk"/>
    <property type="match status" value="1"/>
</dbReference>
<evidence type="ECO:0000313" key="8">
    <source>
        <dbReference type="Proteomes" id="UP001363622"/>
    </source>
</evidence>
<dbReference type="PROSITE" id="PS00486">
    <property type="entry name" value="DNA_MISMATCH_REPAIR_2"/>
    <property type="match status" value="1"/>
</dbReference>
<gene>
    <name evidence="7" type="ORF">IWZ03DRAFT_335507</name>
</gene>
<name>A0ABR1KB13_9PEZI</name>
<keyword evidence="8" id="KW-1185">Reference proteome</keyword>
<feature type="region of interest" description="Disordered" evidence="5">
    <location>
        <begin position="687"/>
        <end position="713"/>
    </location>
</feature>
<feature type="region of interest" description="Disordered" evidence="5">
    <location>
        <begin position="1"/>
        <end position="91"/>
    </location>
</feature>
<dbReference type="Pfam" id="PF05192">
    <property type="entry name" value="MutS_III"/>
    <property type="match status" value="1"/>
</dbReference>
<evidence type="ECO:0000256" key="2">
    <source>
        <dbReference type="ARBA" id="ARBA00022741"/>
    </source>
</evidence>
<feature type="domain" description="DNA mismatch repair proteins mutS family" evidence="6">
    <location>
        <begin position="794"/>
        <end position="810"/>
    </location>
</feature>
<feature type="compositionally biased region" description="Polar residues" evidence="5">
    <location>
        <begin position="26"/>
        <end position="46"/>
    </location>
</feature>
<proteinExistence type="inferred from homology"/>
<dbReference type="InterPro" id="IPR045076">
    <property type="entry name" value="MutS"/>
</dbReference>
<feature type="compositionally biased region" description="Basic residues" evidence="5">
    <location>
        <begin position="1"/>
        <end position="12"/>
    </location>
</feature>
<dbReference type="PANTHER" id="PTHR11361">
    <property type="entry name" value="DNA MISMATCH REPAIR PROTEIN MUTS FAMILY MEMBER"/>
    <property type="match status" value="1"/>
</dbReference>
<dbReference type="Pfam" id="PF00488">
    <property type="entry name" value="MutS_V"/>
    <property type="match status" value="1"/>
</dbReference>
<dbReference type="InterPro" id="IPR036187">
    <property type="entry name" value="DNA_mismatch_repair_MutS_sf"/>
</dbReference>
<feature type="compositionally biased region" description="Polar residues" evidence="5">
    <location>
        <begin position="63"/>
        <end position="76"/>
    </location>
</feature>
<dbReference type="InterPro" id="IPR000432">
    <property type="entry name" value="DNA_mismatch_repair_MutS_C"/>
</dbReference>
<protein>
    <submittedName>
        <fullName evidence="7">Muts domain V-domain-containing protein</fullName>
    </submittedName>
</protein>
<evidence type="ECO:0000256" key="3">
    <source>
        <dbReference type="ARBA" id="ARBA00022840"/>
    </source>
</evidence>
<dbReference type="SUPFAM" id="SSF48334">
    <property type="entry name" value="DNA repair protein MutS, domain III"/>
    <property type="match status" value="1"/>
</dbReference>
<dbReference type="PANTHER" id="PTHR11361:SF20">
    <property type="entry name" value="MUTS PROTEIN HOMOLOG 5"/>
    <property type="match status" value="1"/>
</dbReference>
<evidence type="ECO:0000256" key="1">
    <source>
        <dbReference type="ARBA" id="ARBA00006271"/>
    </source>
</evidence>